<dbReference type="Proteomes" id="UP000250235">
    <property type="component" value="Unassembled WGS sequence"/>
</dbReference>
<feature type="region of interest" description="Disordered" evidence="1">
    <location>
        <begin position="84"/>
        <end position="131"/>
    </location>
</feature>
<organism evidence="2 3">
    <name type="scientific">Dorcoceras hygrometricum</name>
    <dbReference type="NCBI Taxonomy" id="472368"/>
    <lineage>
        <taxon>Eukaryota</taxon>
        <taxon>Viridiplantae</taxon>
        <taxon>Streptophyta</taxon>
        <taxon>Embryophyta</taxon>
        <taxon>Tracheophyta</taxon>
        <taxon>Spermatophyta</taxon>
        <taxon>Magnoliopsida</taxon>
        <taxon>eudicotyledons</taxon>
        <taxon>Gunneridae</taxon>
        <taxon>Pentapetalae</taxon>
        <taxon>asterids</taxon>
        <taxon>lamiids</taxon>
        <taxon>Lamiales</taxon>
        <taxon>Gesneriaceae</taxon>
        <taxon>Didymocarpoideae</taxon>
        <taxon>Trichosporeae</taxon>
        <taxon>Loxocarpinae</taxon>
        <taxon>Dorcoceras</taxon>
    </lineage>
</organism>
<accession>A0A2Z7BJU8</accession>
<dbReference type="AlphaFoldDB" id="A0A2Z7BJU8"/>
<name>A0A2Z7BJU8_9LAMI</name>
<proteinExistence type="predicted"/>
<keyword evidence="3" id="KW-1185">Reference proteome</keyword>
<sequence length="131" mass="14717">MRTTQIWSVLPPPKRSNEKNSQPSSDLSRFLAKLFRPPKSSGSATVSYLVQFAAAQPIRLYIWAPSQILALSDLILLRYPRAPSPNDVALKSHSNSRSRDKGSLAHPDLVKSEIIKPHRSTPTHESERYTQ</sequence>
<feature type="compositionally biased region" description="Basic and acidic residues" evidence="1">
    <location>
        <begin position="97"/>
        <end position="131"/>
    </location>
</feature>
<evidence type="ECO:0000313" key="2">
    <source>
        <dbReference type="EMBL" id="KZV34892.1"/>
    </source>
</evidence>
<reference evidence="2 3" key="1">
    <citation type="journal article" date="2015" name="Proc. Natl. Acad. Sci. U.S.A.">
        <title>The resurrection genome of Boea hygrometrica: A blueprint for survival of dehydration.</title>
        <authorList>
            <person name="Xiao L."/>
            <person name="Yang G."/>
            <person name="Zhang L."/>
            <person name="Yang X."/>
            <person name="Zhao S."/>
            <person name="Ji Z."/>
            <person name="Zhou Q."/>
            <person name="Hu M."/>
            <person name="Wang Y."/>
            <person name="Chen M."/>
            <person name="Xu Y."/>
            <person name="Jin H."/>
            <person name="Xiao X."/>
            <person name="Hu G."/>
            <person name="Bao F."/>
            <person name="Hu Y."/>
            <person name="Wan P."/>
            <person name="Li L."/>
            <person name="Deng X."/>
            <person name="Kuang T."/>
            <person name="Xiang C."/>
            <person name="Zhu J.K."/>
            <person name="Oliver M.J."/>
            <person name="He Y."/>
        </authorList>
    </citation>
    <scope>NUCLEOTIDE SEQUENCE [LARGE SCALE GENOMIC DNA]</scope>
    <source>
        <strain evidence="3">cv. XS01</strain>
    </source>
</reference>
<evidence type="ECO:0000313" key="3">
    <source>
        <dbReference type="Proteomes" id="UP000250235"/>
    </source>
</evidence>
<dbReference type="EMBL" id="KV005016">
    <property type="protein sequence ID" value="KZV34892.1"/>
    <property type="molecule type" value="Genomic_DNA"/>
</dbReference>
<protein>
    <submittedName>
        <fullName evidence="2">Uncharacterized protein</fullName>
    </submittedName>
</protein>
<evidence type="ECO:0000256" key="1">
    <source>
        <dbReference type="SAM" id="MobiDB-lite"/>
    </source>
</evidence>
<gene>
    <name evidence="2" type="ORF">F511_10147</name>
</gene>